<dbReference type="AlphaFoldDB" id="A0A4Z2EAR9"/>
<dbReference type="EMBL" id="SRLO01011373">
    <property type="protein sequence ID" value="TNN25908.1"/>
    <property type="molecule type" value="Genomic_DNA"/>
</dbReference>
<organism evidence="2 3">
    <name type="scientific">Liparis tanakae</name>
    <name type="common">Tanaka's snailfish</name>
    <dbReference type="NCBI Taxonomy" id="230148"/>
    <lineage>
        <taxon>Eukaryota</taxon>
        <taxon>Metazoa</taxon>
        <taxon>Chordata</taxon>
        <taxon>Craniata</taxon>
        <taxon>Vertebrata</taxon>
        <taxon>Euteleostomi</taxon>
        <taxon>Actinopterygii</taxon>
        <taxon>Neopterygii</taxon>
        <taxon>Teleostei</taxon>
        <taxon>Neoteleostei</taxon>
        <taxon>Acanthomorphata</taxon>
        <taxon>Eupercaria</taxon>
        <taxon>Perciformes</taxon>
        <taxon>Cottioidei</taxon>
        <taxon>Cottales</taxon>
        <taxon>Liparidae</taxon>
        <taxon>Liparis</taxon>
    </lineage>
</organism>
<reference evidence="2 3" key="1">
    <citation type="submission" date="2019-03" db="EMBL/GenBank/DDBJ databases">
        <title>First draft genome of Liparis tanakae, snailfish: a comprehensive survey of snailfish specific genes.</title>
        <authorList>
            <person name="Kim W."/>
            <person name="Song I."/>
            <person name="Jeong J.-H."/>
            <person name="Kim D."/>
            <person name="Kim S."/>
            <person name="Ryu S."/>
            <person name="Song J.Y."/>
            <person name="Lee S.K."/>
        </authorList>
    </citation>
    <scope>NUCLEOTIDE SEQUENCE [LARGE SCALE GENOMIC DNA]</scope>
    <source>
        <tissue evidence="2">Muscle</tissue>
    </source>
</reference>
<feature type="region of interest" description="Disordered" evidence="1">
    <location>
        <begin position="1"/>
        <end position="24"/>
    </location>
</feature>
<dbReference type="Proteomes" id="UP000314294">
    <property type="component" value="Unassembled WGS sequence"/>
</dbReference>
<gene>
    <name evidence="2" type="ORF">EYF80_063955</name>
</gene>
<sequence>MYTKPECSAVPLPAGSGGEPEASVENLHTGRTMSNKDTMVSVATHPSALGVFAVVHENYDVISPDTFKCCPIPDECRAVTWRLKAASSSSSSSAAGLGAPGGRLGMVLDPHLRPHAQGLAVLLSSG</sequence>
<accession>A0A4Z2EAR9</accession>
<comment type="caution">
    <text evidence="2">The sequence shown here is derived from an EMBL/GenBank/DDBJ whole genome shotgun (WGS) entry which is preliminary data.</text>
</comment>
<evidence type="ECO:0000313" key="2">
    <source>
        <dbReference type="EMBL" id="TNN25908.1"/>
    </source>
</evidence>
<name>A0A4Z2EAR9_9TELE</name>
<keyword evidence="3" id="KW-1185">Reference proteome</keyword>
<evidence type="ECO:0000313" key="3">
    <source>
        <dbReference type="Proteomes" id="UP000314294"/>
    </source>
</evidence>
<proteinExistence type="predicted"/>
<protein>
    <submittedName>
        <fullName evidence="2">Uncharacterized protein</fullName>
    </submittedName>
</protein>
<evidence type="ECO:0000256" key="1">
    <source>
        <dbReference type="SAM" id="MobiDB-lite"/>
    </source>
</evidence>